<evidence type="ECO:0000256" key="10">
    <source>
        <dbReference type="ARBA" id="ARBA00022777"/>
    </source>
</evidence>
<keyword evidence="5" id="KW-0678">Repressor</keyword>
<dbReference type="EMBL" id="KZ819606">
    <property type="protein sequence ID" value="PWN32177.1"/>
    <property type="molecule type" value="Genomic_DNA"/>
</dbReference>
<dbReference type="OrthoDB" id="6284126at2759"/>
<dbReference type="SUPFAM" id="SSF56112">
    <property type="entry name" value="Protein kinase-like (PK-like)"/>
    <property type="match status" value="1"/>
</dbReference>
<dbReference type="CDD" id="cd07842">
    <property type="entry name" value="STKc_CDK8_like"/>
    <property type="match status" value="1"/>
</dbReference>
<dbReference type="AlphaFoldDB" id="A0A316V3P2"/>
<keyword evidence="16" id="KW-0539">Nucleus</keyword>
<dbReference type="GO" id="GO:0016592">
    <property type="term" value="C:mediator complex"/>
    <property type="evidence" value="ECO:0007669"/>
    <property type="project" value="TreeGrafter"/>
</dbReference>
<protein>
    <recommendedName>
        <fullName evidence="17">Cyclin-dependent kinase 8</fullName>
        <ecNumber evidence="4">2.7.11.22</ecNumber>
        <ecNumber evidence="3">2.7.11.23</ecNumber>
    </recommendedName>
</protein>
<dbReference type="PROSITE" id="PS50011">
    <property type="entry name" value="PROTEIN_KINASE_DOM"/>
    <property type="match status" value="1"/>
</dbReference>
<evidence type="ECO:0000256" key="13">
    <source>
        <dbReference type="ARBA" id="ARBA00023015"/>
    </source>
</evidence>
<feature type="region of interest" description="Disordered" evidence="21">
    <location>
        <begin position="478"/>
        <end position="542"/>
    </location>
</feature>
<evidence type="ECO:0000256" key="4">
    <source>
        <dbReference type="ARBA" id="ARBA00012425"/>
    </source>
</evidence>
<name>A0A316V3P2_9BASI</name>
<feature type="compositionally biased region" description="Low complexity" evidence="21">
    <location>
        <begin position="491"/>
        <end position="531"/>
    </location>
</feature>
<evidence type="ECO:0000256" key="9">
    <source>
        <dbReference type="ARBA" id="ARBA00022741"/>
    </source>
</evidence>
<comment type="subcellular location">
    <subcellularLocation>
        <location evidence="1">Nucleus</location>
    </subcellularLocation>
</comment>
<comment type="catalytic activity">
    <reaction evidence="20">
        <text>[DNA-directed RNA polymerase] + ATP = phospho-[DNA-directed RNA polymerase] + ADP + H(+)</text>
        <dbReference type="Rhea" id="RHEA:10216"/>
        <dbReference type="Rhea" id="RHEA-COMP:11321"/>
        <dbReference type="Rhea" id="RHEA-COMP:11322"/>
        <dbReference type="ChEBI" id="CHEBI:15378"/>
        <dbReference type="ChEBI" id="CHEBI:30616"/>
        <dbReference type="ChEBI" id="CHEBI:43176"/>
        <dbReference type="ChEBI" id="CHEBI:68546"/>
        <dbReference type="ChEBI" id="CHEBI:456216"/>
        <dbReference type="EC" id="2.7.11.23"/>
    </reaction>
</comment>
<proteinExistence type="inferred from homology"/>
<dbReference type="InterPro" id="IPR050108">
    <property type="entry name" value="CDK"/>
</dbReference>
<accession>A0A316V3P2</accession>
<dbReference type="EC" id="2.7.11.23" evidence="3"/>
<keyword evidence="15" id="KW-0804">Transcription</keyword>
<dbReference type="GO" id="GO:0004693">
    <property type="term" value="F:cyclin-dependent protein serine/threonine kinase activity"/>
    <property type="evidence" value="ECO:0007669"/>
    <property type="project" value="UniProtKB-EC"/>
</dbReference>
<keyword evidence="6" id="KW-0723">Serine/threonine-protein kinase</keyword>
<evidence type="ECO:0000256" key="17">
    <source>
        <dbReference type="ARBA" id="ARBA00041823"/>
    </source>
</evidence>
<evidence type="ECO:0000256" key="21">
    <source>
        <dbReference type="SAM" id="MobiDB-lite"/>
    </source>
</evidence>
<evidence type="ECO:0000256" key="3">
    <source>
        <dbReference type="ARBA" id="ARBA00012409"/>
    </source>
</evidence>
<evidence type="ECO:0000256" key="8">
    <source>
        <dbReference type="ARBA" id="ARBA00022723"/>
    </source>
</evidence>
<keyword evidence="11" id="KW-0067">ATP-binding</keyword>
<keyword evidence="24" id="KW-1185">Reference proteome</keyword>
<evidence type="ECO:0000256" key="1">
    <source>
        <dbReference type="ARBA" id="ARBA00004123"/>
    </source>
</evidence>
<dbReference type="FunFam" id="1.10.510.10:FF:000408">
    <property type="entry name" value="Serine/threonine-protein kinase SSN3"/>
    <property type="match status" value="1"/>
</dbReference>
<dbReference type="EC" id="2.7.11.22" evidence="4"/>
<dbReference type="Proteomes" id="UP000245771">
    <property type="component" value="Unassembled WGS sequence"/>
</dbReference>
<dbReference type="SMART" id="SM00220">
    <property type="entry name" value="S_TKc"/>
    <property type="match status" value="1"/>
</dbReference>
<dbReference type="InterPro" id="IPR008271">
    <property type="entry name" value="Ser/Thr_kinase_AS"/>
</dbReference>
<dbReference type="PROSITE" id="PS00108">
    <property type="entry name" value="PROTEIN_KINASE_ST"/>
    <property type="match status" value="1"/>
</dbReference>
<gene>
    <name evidence="23" type="ORF">FA14DRAFT_127039</name>
</gene>
<keyword evidence="13" id="KW-0805">Transcription regulation</keyword>
<dbReference type="InParanoid" id="A0A316V3P2"/>
<evidence type="ECO:0000256" key="2">
    <source>
        <dbReference type="ARBA" id="ARBA00006485"/>
    </source>
</evidence>
<comment type="catalytic activity">
    <reaction evidence="19">
        <text>L-seryl-[protein] + ATP = O-phospho-L-seryl-[protein] + ADP + H(+)</text>
        <dbReference type="Rhea" id="RHEA:17989"/>
        <dbReference type="Rhea" id="RHEA-COMP:9863"/>
        <dbReference type="Rhea" id="RHEA-COMP:11604"/>
        <dbReference type="ChEBI" id="CHEBI:15378"/>
        <dbReference type="ChEBI" id="CHEBI:29999"/>
        <dbReference type="ChEBI" id="CHEBI:30616"/>
        <dbReference type="ChEBI" id="CHEBI:83421"/>
        <dbReference type="ChEBI" id="CHEBI:456216"/>
        <dbReference type="EC" id="2.7.11.22"/>
    </reaction>
</comment>
<evidence type="ECO:0000259" key="22">
    <source>
        <dbReference type="PROSITE" id="PS50011"/>
    </source>
</evidence>
<comment type="catalytic activity">
    <reaction evidence="18">
        <text>L-threonyl-[protein] + ATP = O-phospho-L-threonyl-[protein] + ADP + H(+)</text>
        <dbReference type="Rhea" id="RHEA:46608"/>
        <dbReference type="Rhea" id="RHEA-COMP:11060"/>
        <dbReference type="Rhea" id="RHEA-COMP:11605"/>
        <dbReference type="ChEBI" id="CHEBI:15378"/>
        <dbReference type="ChEBI" id="CHEBI:30013"/>
        <dbReference type="ChEBI" id="CHEBI:30616"/>
        <dbReference type="ChEBI" id="CHEBI:61977"/>
        <dbReference type="ChEBI" id="CHEBI:456216"/>
        <dbReference type="EC" id="2.7.11.22"/>
    </reaction>
</comment>
<dbReference type="PANTHER" id="PTHR24056:SF495">
    <property type="entry name" value="CYCLIN-DEPENDENT KINASE 8-RELATED"/>
    <property type="match status" value="1"/>
</dbReference>
<evidence type="ECO:0000256" key="15">
    <source>
        <dbReference type="ARBA" id="ARBA00023163"/>
    </source>
</evidence>
<dbReference type="InterPro" id="IPR011009">
    <property type="entry name" value="Kinase-like_dom_sf"/>
</dbReference>
<comment type="similarity">
    <text evidence="2">Belongs to the protein kinase superfamily. CMGC Ser/Thr protein kinase family. CDC2/CDKX subfamily.</text>
</comment>
<dbReference type="Gene3D" id="1.10.510.10">
    <property type="entry name" value="Transferase(Phosphotransferase) domain 1"/>
    <property type="match status" value="1"/>
</dbReference>
<feature type="domain" description="Protein kinase" evidence="22">
    <location>
        <begin position="19"/>
        <end position="351"/>
    </location>
</feature>
<dbReference type="RefSeq" id="XP_025352479.1">
    <property type="nucleotide sequence ID" value="XM_025496774.1"/>
</dbReference>
<dbReference type="STRING" id="1280837.A0A316V3P2"/>
<evidence type="ECO:0000256" key="18">
    <source>
        <dbReference type="ARBA" id="ARBA00047811"/>
    </source>
</evidence>
<organism evidence="23 24">
    <name type="scientific">Meira miltonrushii</name>
    <dbReference type="NCBI Taxonomy" id="1280837"/>
    <lineage>
        <taxon>Eukaryota</taxon>
        <taxon>Fungi</taxon>
        <taxon>Dikarya</taxon>
        <taxon>Basidiomycota</taxon>
        <taxon>Ustilaginomycotina</taxon>
        <taxon>Exobasidiomycetes</taxon>
        <taxon>Exobasidiales</taxon>
        <taxon>Brachybasidiaceae</taxon>
        <taxon>Meira</taxon>
    </lineage>
</organism>
<dbReference type="Gene3D" id="3.30.200.20">
    <property type="entry name" value="Phosphorylase Kinase, domain 1"/>
    <property type="match status" value="1"/>
</dbReference>
<evidence type="ECO:0000256" key="12">
    <source>
        <dbReference type="ARBA" id="ARBA00022842"/>
    </source>
</evidence>
<dbReference type="GO" id="GO:0046872">
    <property type="term" value="F:metal ion binding"/>
    <property type="evidence" value="ECO:0007669"/>
    <property type="project" value="UniProtKB-KW"/>
</dbReference>
<keyword evidence="12" id="KW-0460">Magnesium</keyword>
<dbReference type="InterPro" id="IPR000719">
    <property type="entry name" value="Prot_kinase_dom"/>
</dbReference>
<evidence type="ECO:0000256" key="5">
    <source>
        <dbReference type="ARBA" id="ARBA00022491"/>
    </source>
</evidence>
<keyword evidence="9" id="KW-0547">Nucleotide-binding</keyword>
<dbReference type="PANTHER" id="PTHR24056">
    <property type="entry name" value="CELL DIVISION PROTEIN KINASE"/>
    <property type="match status" value="1"/>
</dbReference>
<evidence type="ECO:0000256" key="20">
    <source>
        <dbReference type="ARBA" id="ARBA00049280"/>
    </source>
</evidence>
<dbReference type="GO" id="GO:0008353">
    <property type="term" value="F:RNA polymerase II CTD heptapeptide repeat kinase activity"/>
    <property type="evidence" value="ECO:0007669"/>
    <property type="project" value="UniProtKB-EC"/>
</dbReference>
<dbReference type="GO" id="GO:0005524">
    <property type="term" value="F:ATP binding"/>
    <property type="evidence" value="ECO:0007669"/>
    <property type="project" value="UniProtKB-KW"/>
</dbReference>
<evidence type="ECO:0000256" key="6">
    <source>
        <dbReference type="ARBA" id="ARBA00022527"/>
    </source>
</evidence>
<sequence>MEAYRAFRDKVRQPVLSTYNILGFLSSGTYGRVYKASLKNLPAGYRHPSGQHSNSSMNDDETSGLVFAIKKFKPDKEDHATYTGISQSAMREIALNRELQHENIVQLREVILEDKAIYMVFHYASHDLLQLIHHHSTALRTQISLPVLKSLLFQLLNGVHYLHCHFVLHRDLKPANILLTCDGVVKIADLGLARVYHAPLQSLYSGDKVVVTIWYRAPELLLGARHYNSKIDMWAIGCIWGELLALRPMFKGEEAKMDPKTKTTPFQSDQISRIVEIMGMPNKERWPDIEFMPDHKHIWSKLRMENFPNILYSWYEQRANSSSGFDLFDALLQYDPNKRISAKDALMHPWFQENDPLPTMNAFASLPNGNTIYPARRLIKDESDPKMVITQLPAQGSGSNTLTAQAGGGTIHYGAGTNTGAGATAGGGGGGVQGMMGSGGNGSNSLASIAAAAANSMAGGGQAHSALGQQPLSASAFLSAVGPPAPPPAPGSAGSVGPPSSLNSVGPSSSIGQATNHSSAANSNAPSNSRNIGGGAGGGSNLVATATANAANAANRQAKRTKHR</sequence>
<evidence type="ECO:0000313" key="23">
    <source>
        <dbReference type="EMBL" id="PWN32177.1"/>
    </source>
</evidence>
<keyword evidence="8" id="KW-0479">Metal-binding</keyword>
<keyword evidence="7" id="KW-0808">Transferase</keyword>
<dbReference type="GeneID" id="37018555"/>
<reference evidence="23 24" key="1">
    <citation type="journal article" date="2018" name="Mol. Biol. Evol.">
        <title>Broad Genomic Sampling Reveals a Smut Pathogenic Ancestry of the Fungal Clade Ustilaginomycotina.</title>
        <authorList>
            <person name="Kijpornyongpan T."/>
            <person name="Mondo S.J."/>
            <person name="Barry K."/>
            <person name="Sandor L."/>
            <person name="Lee J."/>
            <person name="Lipzen A."/>
            <person name="Pangilinan J."/>
            <person name="LaButti K."/>
            <person name="Hainaut M."/>
            <person name="Henrissat B."/>
            <person name="Grigoriev I.V."/>
            <person name="Spatafora J.W."/>
            <person name="Aime M.C."/>
        </authorList>
    </citation>
    <scope>NUCLEOTIDE SEQUENCE [LARGE SCALE GENOMIC DNA]</scope>
    <source>
        <strain evidence="23 24">MCA 3882</strain>
    </source>
</reference>
<evidence type="ECO:0000313" key="24">
    <source>
        <dbReference type="Proteomes" id="UP000245771"/>
    </source>
</evidence>
<evidence type="ECO:0000256" key="16">
    <source>
        <dbReference type="ARBA" id="ARBA00023242"/>
    </source>
</evidence>
<dbReference type="FunCoup" id="A0A316V3P2">
    <property type="interactions" value="733"/>
</dbReference>
<evidence type="ECO:0000256" key="7">
    <source>
        <dbReference type="ARBA" id="ARBA00022679"/>
    </source>
</evidence>
<evidence type="ECO:0000256" key="11">
    <source>
        <dbReference type="ARBA" id="ARBA00022840"/>
    </source>
</evidence>
<keyword evidence="14" id="KW-0010">Activator</keyword>
<keyword evidence="10 23" id="KW-0418">Kinase</keyword>
<dbReference type="Pfam" id="PF00069">
    <property type="entry name" value="Pkinase"/>
    <property type="match status" value="1"/>
</dbReference>
<evidence type="ECO:0000256" key="14">
    <source>
        <dbReference type="ARBA" id="ARBA00023159"/>
    </source>
</evidence>
<evidence type="ECO:0000256" key="19">
    <source>
        <dbReference type="ARBA" id="ARBA00048367"/>
    </source>
</evidence>